<accession>A0AAV5SDD4</accession>
<reference evidence="2" key="1">
    <citation type="submission" date="2023-10" db="EMBL/GenBank/DDBJ databases">
        <title>Genome assembly of Pristionchus species.</title>
        <authorList>
            <person name="Yoshida K."/>
            <person name="Sommer R.J."/>
        </authorList>
    </citation>
    <scope>NUCLEOTIDE SEQUENCE</scope>
    <source>
        <strain evidence="2">RS0144</strain>
    </source>
</reference>
<dbReference type="AlphaFoldDB" id="A0AAV5SDD4"/>
<proteinExistence type="predicted"/>
<protein>
    <submittedName>
        <fullName evidence="2">Uncharacterized protein</fullName>
    </submittedName>
</protein>
<gene>
    <name evidence="2" type="ORF">PENTCL1PPCAC_214</name>
</gene>
<evidence type="ECO:0000256" key="1">
    <source>
        <dbReference type="SAM" id="MobiDB-lite"/>
    </source>
</evidence>
<feature type="non-terminal residue" evidence="2">
    <location>
        <position position="1"/>
    </location>
</feature>
<feature type="compositionally biased region" description="Low complexity" evidence="1">
    <location>
        <begin position="189"/>
        <end position="207"/>
    </location>
</feature>
<dbReference type="Proteomes" id="UP001432027">
    <property type="component" value="Unassembled WGS sequence"/>
</dbReference>
<feature type="non-terminal residue" evidence="2">
    <location>
        <position position="219"/>
    </location>
</feature>
<name>A0AAV5SDD4_9BILA</name>
<feature type="region of interest" description="Disordered" evidence="1">
    <location>
        <begin position="131"/>
        <end position="219"/>
    </location>
</feature>
<dbReference type="EMBL" id="BTSX01000001">
    <property type="protein sequence ID" value="GMS78039.1"/>
    <property type="molecule type" value="Genomic_DNA"/>
</dbReference>
<keyword evidence="3" id="KW-1185">Reference proteome</keyword>
<comment type="caution">
    <text evidence="2">The sequence shown here is derived from an EMBL/GenBank/DDBJ whole genome shotgun (WGS) entry which is preliminary data.</text>
</comment>
<feature type="compositionally biased region" description="Basic and acidic residues" evidence="1">
    <location>
        <begin position="147"/>
        <end position="163"/>
    </location>
</feature>
<evidence type="ECO:0000313" key="3">
    <source>
        <dbReference type="Proteomes" id="UP001432027"/>
    </source>
</evidence>
<organism evidence="2 3">
    <name type="scientific">Pristionchus entomophagus</name>
    <dbReference type="NCBI Taxonomy" id="358040"/>
    <lineage>
        <taxon>Eukaryota</taxon>
        <taxon>Metazoa</taxon>
        <taxon>Ecdysozoa</taxon>
        <taxon>Nematoda</taxon>
        <taxon>Chromadorea</taxon>
        <taxon>Rhabditida</taxon>
        <taxon>Rhabditina</taxon>
        <taxon>Diplogasteromorpha</taxon>
        <taxon>Diplogasteroidea</taxon>
        <taxon>Neodiplogasteridae</taxon>
        <taxon>Pristionchus</taxon>
    </lineage>
</organism>
<evidence type="ECO:0000313" key="2">
    <source>
        <dbReference type="EMBL" id="GMS78039.1"/>
    </source>
</evidence>
<sequence length="219" mass="23881">KKEEKKEEDGSNLFKGVFSLAPVQKKAEELNEEDTDKSSLALSLAASSLALSSIRDSLERMKVRAHGEDEAFGMQNEKLVEMKGSKMHATADKYRTSAKASIRPFYDRFKYETDERDEDLYNDEYDDDYEEKAFKTDPIMNDVASSDGEKAKEEEKNKMENRRGGRSTRGGETGITAGAATSGRGGGATDAAAAARGGAAAPPSSAPLGQFKGRIYGRK</sequence>